<gene>
    <name evidence="2" type="ORF">SAMN05216255_0847</name>
</gene>
<evidence type="ECO:0000313" key="3">
    <source>
        <dbReference type="Proteomes" id="UP000242915"/>
    </source>
</evidence>
<reference evidence="3" key="1">
    <citation type="submission" date="2017-06" db="EMBL/GenBank/DDBJ databases">
        <authorList>
            <person name="Varghese N."/>
            <person name="Submissions S."/>
        </authorList>
    </citation>
    <scope>NUCLEOTIDE SEQUENCE [LARGE SCALE GENOMIC DNA]</scope>
    <source>
        <strain evidence="3">CIP 108523</strain>
    </source>
</reference>
<accession>A0A239A252</accession>
<organism evidence="2 3">
    <name type="scientific">Pseudomonas segetis</name>
    <dbReference type="NCBI Taxonomy" id="298908"/>
    <lineage>
        <taxon>Bacteria</taxon>
        <taxon>Pseudomonadati</taxon>
        <taxon>Pseudomonadota</taxon>
        <taxon>Gammaproteobacteria</taxon>
        <taxon>Pseudomonadales</taxon>
        <taxon>Pseudomonadaceae</taxon>
        <taxon>Pseudomonas</taxon>
    </lineage>
</organism>
<evidence type="ECO:0000256" key="1">
    <source>
        <dbReference type="SAM" id="MobiDB-lite"/>
    </source>
</evidence>
<evidence type="ECO:0000313" key="2">
    <source>
        <dbReference type="EMBL" id="SNR89492.1"/>
    </source>
</evidence>
<dbReference type="NCBIfam" id="NF041729">
    <property type="entry name" value="PA1414_fam"/>
    <property type="match status" value="1"/>
</dbReference>
<keyword evidence="3" id="KW-1185">Reference proteome</keyword>
<dbReference type="AlphaFoldDB" id="A0A239A252"/>
<dbReference type="Proteomes" id="UP000242915">
    <property type="component" value="Unassembled WGS sequence"/>
</dbReference>
<name>A0A239A252_9PSED</name>
<dbReference type="EMBL" id="FZOG01000001">
    <property type="protein sequence ID" value="SNR89492.1"/>
    <property type="molecule type" value="Genomic_DNA"/>
</dbReference>
<feature type="region of interest" description="Disordered" evidence="1">
    <location>
        <begin position="23"/>
        <end position="44"/>
    </location>
</feature>
<feature type="compositionally biased region" description="Basic and acidic residues" evidence="1">
    <location>
        <begin position="30"/>
        <end position="44"/>
    </location>
</feature>
<dbReference type="RefSeq" id="WP_010483193.1">
    <property type="nucleotide sequence ID" value="NZ_FZOG01000001.1"/>
</dbReference>
<proteinExistence type="predicted"/>
<dbReference type="InterPro" id="IPR049792">
    <property type="entry name" value="PA1414-like"/>
</dbReference>
<protein>
    <submittedName>
        <fullName evidence="2">Uncharacterized protein</fullName>
    </submittedName>
</protein>
<sequence length="44" mass="5229">MIAKMQNAFHDLLVALGLLDRPKLQPIPVRNDDPRRPREPRRQR</sequence>